<keyword evidence="13" id="KW-0472">Membrane</keyword>
<comment type="similarity">
    <text evidence="4">Belongs to the disease resistance NB-LRR family.</text>
</comment>
<dbReference type="Pfam" id="PF18052">
    <property type="entry name" value="Rx_N"/>
    <property type="match status" value="1"/>
</dbReference>
<evidence type="ECO:0000256" key="13">
    <source>
        <dbReference type="ARBA" id="ARBA00023136"/>
    </source>
</evidence>
<comment type="subcellular location">
    <subcellularLocation>
        <location evidence="3">Cytoplasm</location>
    </subcellularLocation>
    <subcellularLocation>
        <location evidence="2">Membrane</location>
        <topology evidence="2">Peripheral membrane protein</topology>
    </subcellularLocation>
</comment>
<dbReference type="InterPro" id="IPR036388">
    <property type="entry name" value="WH-like_DNA-bd_sf"/>
</dbReference>
<keyword evidence="12" id="KW-0175">Coiled coil</keyword>
<evidence type="ECO:0008006" key="20">
    <source>
        <dbReference type="Google" id="ProtNLM"/>
    </source>
</evidence>
<dbReference type="Proteomes" id="UP000826656">
    <property type="component" value="Unassembled WGS sequence"/>
</dbReference>
<dbReference type="PRINTS" id="PR00364">
    <property type="entry name" value="DISEASERSIST"/>
</dbReference>
<dbReference type="SUPFAM" id="SSF52540">
    <property type="entry name" value="P-loop containing nucleoside triphosphate hydrolases"/>
    <property type="match status" value="1"/>
</dbReference>
<proteinExistence type="inferred from homology"/>
<evidence type="ECO:0000256" key="6">
    <source>
        <dbReference type="ARBA" id="ARBA00022614"/>
    </source>
</evidence>
<comment type="caution">
    <text evidence="18">The sequence shown here is derived from an EMBL/GenBank/DDBJ whole genome shotgun (WGS) entry which is preliminary data.</text>
</comment>
<evidence type="ECO:0000256" key="10">
    <source>
        <dbReference type="ARBA" id="ARBA00022821"/>
    </source>
</evidence>
<dbReference type="Gene3D" id="1.10.10.10">
    <property type="entry name" value="Winged helix-like DNA-binding domain superfamily/Winged helix DNA-binding domain"/>
    <property type="match status" value="1"/>
</dbReference>
<keyword evidence="9" id="KW-0547">Nucleotide-binding</keyword>
<evidence type="ECO:0000259" key="14">
    <source>
        <dbReference type="Pfam" id="PF00931"/>
    </source>
</evidence>
<dbReference type="InterPro" id="IPR058922">
    <property type="entry name" value="WHD_DRP"/>
</dbReference>
<dbReference type="InterPro" id="IPR044974">
    <property type="entry name" value="Disease_R_plants"/>
</dbReference>
<feature type="domain" description="Disease resistance protein winged helix" evidence="16">
    <location>
        <begin position="411"/>
        <end position="482"/>
    </location>
</feature>
<keyword evidence="6" id="KW-0433">Leucine-rich repeat</keyword>
<dbReference type="Pfam" id="PF23598">
    <property type="entry name" value="LRR_14"/>
    <property type="match status" value="1"/>
</dbReference>
<protein>
    <recommendedName>
        <fullName evidence="20">NB-ARC domain-containing protein</fullName>
    </recommendedName>
</protein>
<evidence type="ECO:0000259" key="15">
    <source>
        <dbReference type="Pfam" id="PF18052"/>
    </source>
</evidence>
<name>A0ABQ7V2C1_SOLTU</name>
<dbReference type="InterPro" id="IPR041118">
    <property type="entry name" value="Rx_N"/>
</dbReference>
<evidence type="ECO:0000256" key="3">
    <source>
        <dbReference type="ARBA" id="ARBA00004496"/>
    </source>
</evidence>
<keyword evidence="11" id="KW-0067">ATP-binding</keyword>
<dbReference type="InterPro" id="IPR002182">
    <property type="entry name" value="NB-ARC"/>
</dbReference>
<dbReference type="Gene3D" id="1.20.5.4130">
    <property type="match status" value="2"/>
</dbReference>
<keyword evidence="7" id="KW-0381">Hypersensitive response</keyword>
<sequence length="999" mass="114946">MAAYTTVISLLQTLDQPNISELFHDHSTEMFDSLRATAEYFQDVLENTSNEKIKSFEEDIRVVVSEAEDVVEMKISEIIKGERWTFGILQHHDMLPVVEKMDTTKKQVMEILCHDADQILELTGDSLIGASSMSDPMLSDQLEDDIVQGLDGDLEIIDKRLRGPTSDLDIVTISGMGGIGKTTLAKKTYDHLPIRYHFDIFVWVTISQEFQYRNVLLEALHCISKQRVIENTKDYDKMNDSELADLVQKSLKGPRYLVVVDDIWSRDVWDGISQIFPNRNNGSQVLLTARETDVAIYANTSSPHKMNLLDLDNSWKLLRDKVFGLEYDHPPELEEIGKKIAEKCQGLPLIISVIAGHLSKTAKTLKSWEYVAQTLNEIIASHPNKCLGVLGLSYHHLPNRLKPCFLSMGNFPEDFQVDTWRLIQLWIAEGFIRAPAGSRKSLEEVAKCYLEDLISRNLIMARKKRFNGEVKVCGIHDLLREFCFIEAEMTKFMHVVRTPFSPTQKPNVRRFSIQKAFLDEYAYKLLPLVARSMYYFSLLNLPFEPRIKLLGILPIYRHDPIIHGFFSRFNLLRVLAIFNTNVRFESFPVVITKLFHLRYLQIRCFGNIPESISELQNLQTLICDGHSLDITLPEKIWMMKNLRYIRLGGASYLPSPRIDSKMPNLEELFSICYSSCTNEVFSSIPNLKRLTICLPLSVGDNIPSQLIDMSSLRKLESIKFNWLLPFKNPINIFAFTTSLRTLSLTDCANFIWKDISSTFIMLPNLEELKLKSCRAEDDVWRLSDKDIFKSLKLLLPKYPNLKCWEASSDNFPNLKRLVLKNCNNLQEIPTDFGEICTLQSIELHNCSTSADESAINIVQEQEEMGNNILKVYISHGTMVNFLVDNVLHLLSENVLLIKAGDVEFSNLLKEVRCLKQFVDDAWKYHNESKQWDELVRDIQLTLFKAEDAIDEFVIQSKLNREKNKIGRVFDKVSHISNVRALVAEIKEIHYKAKIFRENN</sequence>
<evidence type="ECO:0000313" key="19">
    <source>
        <dbReference type="Proteomes" id="UP000826656"/>
    </source>
</evidence>
<evidence type="ECO:0000256" key="1">
    <source>
        <dbReference type="ARBA" id="ARBA00002074"/>
    </source>
</evidence>
<dbReference type="Pfam" id="PF00931">
    <property type="entry name" value="NB-ARC"/>
    <property type="match status" value="1"/>
</dbReference>
<comment type="function">
    <text evidence="1">Confers resistance to late blight (Phytophthora infestans) races carrying the avirulence gene Avr1. Resistance proteins guard the plant against pathogens that contain an appropriate avirulence protein via an indirect interaction with this avirulence protein. That triggers a defense system including the hypersensitive response, which restricts the pathogen growth.</text>
</comment>
<evidence type="ECO:0000256" key="5">
    <source>
        <dbReference type="ARBA" id="ARBA00022490"/>
    </source>
</evidence>
<dbReference type="InterPro" id="IPR027417">
    <property type="entry name" value="P-loop_NTPase"/>
</dbReference>
<evidence type="ECO:0000259" key="17">
    <source>
        <dbReference type="Pfam" id="PF23598"/>
    </source>
</evidence>
<keyword evidence="10" id="KW-0611">Plant defense</keyword>
<evidence type="ECO:0000259" key="16">
    <source>
        <dbReference type="Pfam" id="PF23559"/>
    </source>
</evidence>
<dbReference type="PANTHER" id="PTHR23155:SF1152">
    <property type="entry name" value="AAA+ ATPASE DOMAIN-CONTAINING PROTEIN"/>
    <property type="match status" value="1"/>
</dbReference>
<evidence type="ECO:0000256" key="12">
    <source>
        <dbReference type="ARBA" id="ARBA00023054"/>
    </source>
</evidence>
<accession>A0ABQ7V2C1</accession>
<keyword evidence="5" id="KW-0963">Cytoplasm</keyword>
<dbReference type="Gene3D" id="3.40.50.300">
    <property type="entry name" value="P-loop containing nucleotide triphosphate hydrolases"/>
    <property type="match status" value="1"/>
</dbReference>
<feature type="domain" description="NB-ARC" evidence="14">
    <location>
        <begin position="155"/>
        <end position="323"/>
    </location>
</feature>
<evidence type="ECO:0000256" key="8">
    <source>
        <dbReference type="ARBA" id="ARBA00022737"/>
    </source>
</evidence>
<keyword evidence="8" id="KW-0677">Repeat</keyword>
<dbReference type="InterPro" id="IPR042197">
    <property type="entry name" value="Apaf_helical"/>
</dbReference>
<evidence type="ECO:0000256" key="9">
    <source>
        <dbReference type="ARBA" id="ARBA00022741"/>
    </source>
</evidence>
<feature type="domain" description="Disease resistance N-terminal" evidence="15">
    <location>
        <begin position="878"/>
        <end position="963"/>
    </location>
</feature>
<gene>
    <name evidence="18" type="ORF">KY290_021016</name>
</gene>
<dbReference type="InterPro" id="IPR055414">
    <property type="entry name" value="LRR_R13L4/SHOC2-like"/>
</dbReference>
<dbReference type="Pfam" id="PF23559">
    <property type="entry name" value="WHD_DRP"/>
    <property type="match status" value="1"/>
</dbReference>
<evidence type="ECO:0000256" key="4">
    <source>
        <dbReference type="ARBA" id="ARBA00008894"/>
    </source>
</evidence>
<evidence type="ECO:0000256" key="11">
    <source>
        <dbReference type="ARBA" id="ARBA00022840"/>
    </source>
</evidence>
<organism evidence="18 19">
    <name type="scientific">Solanum tuberosum</name>
    <name type="common">Potato</name>
    <dbReference type="NCBI Taxonomy" id="4113"/>
    <lineage>
        <taxon>Eukaryota</taxon>
        <taxon>Viridiplantae</taxon>
        <taxon>Streptophyta</taxon>
        <taxon>Embryophyta</taxon>
        <taxon>Tracheophyta</taxon>
        <taxon>Spermatophyta</taxon>
        <taxon>Magnoliopsida</taxon>
        <taxon>eudicotyledons</taxon>
        <taxon>Gunneridae</taxon>
        <taxon>Pentapetalae</taxon>
        <taxon>asterids</taxon>
        <taxon>lamiids</taxon>
        <taxon>Solanales</taxon>
        <taxon>Solanaceae</taxon>
        <taxon>Solanoideae</taxon>
        <taxon>Solaneae</taxon>
        <taxon>Solanum</taxon>
    </lineage>
</organism>
<evidence type="ECO:0000313" key="18">
    <source>
        <dbReference type="EMBL" id="KAH0757523.1"/>
    </source>
</evidence>
<dbReference type="InterPro" id="IPR032675">
    <property type="entry name" value="LRR_dom_sf"/>
</dbReference>
<dbReference type="Gene3D" id="1.10.8.430">
    <property type="entry name" value="Helical domain of apoptotic protease-activating factors"/>
    <property type="match status" value="1"/>
</dbReference>
<evidence type="ECO:0000256" key="2">
    <source>
        <dbReference type="ARBA" id="ARBA00004170"/>
    </source>
</evidence>
<dbReference type="PANTHER" id="PTHR23155">
    <property type="entry name" value="DISEASE RESISTANCE PROTEIN RP"/>
    <property type="match status" value="1"/>
</dbReference>
<dbReference type="SUPFAM" id="SSF52058">
    <property type="entry name" value="L domain-like"/>
    <property type="match status" value="1"/>
</dbReference>
<dbReference type="EMBL" id="JAIVGD010000015">
    <property type="protein sequence ID" value="KAH0757523.1"/>
    <property type="molecule type" value="Genomic_DNA"/>
</dbReference>
<dbReference type="Gene3D" id="3.80.10.10">
    <property type="entry name" value="Ribonuclease Inhibitor"/>
    <property type="match status" value="1"/>
</dbReference>
<evidence type="ECO:0000256" key="7">
    <source>
        <dbReference type="ARBA" id="ARBA00022667"/>
    </source>
</evidence>
<keyword evidence="19" id="KW-1185">Reference proteome</keyword>
<feature type="domain" description="Disease resistance R13L4/SHOC-2-like LRR" evidence="17">
    <location>
        <begin position="566"/>
        <end position="844"/>
    </location>
</feature>
<reference evidence="18 19" key="1">
    <citation type="journal article" date="2021" name="bioRxiv">
        <title>Chromosome-scale and haplotype-resolved genome assembly of a tetraploid potato cultivar.</title>
        <authorList>
            <person name="Sun H."/>
            <person name="Jiao W.-B."/>
            <person name="Krause K."/>
            <person name="Campoy J.A."/>
            <person name="Goel M."/>
            <person name="Folz-Donahue K."/>
            <person name="Kukat C."/>
            <person name="Huettel B."/>
            <person name="Schneeberger K."/>
        </authorList>
    </citation>
    <scope>NUCLEOTIDE SEQUENCE [LARGE SCALE GENOMIC DNA]</scope>
    <source>
        <strain evidence="18">SolTubOtavaFocal</strain>
        <tissue evidence="18">Leaves</tissue>
    </source>
</reference>